<dbReference type="AlphaFoldDB" id="A0A0K0D5M1"/>
<dbReference type="STRING" id="6313.A0A0K0D5M1"/>
<evidence type="ECO:0000259" key="1">
    <source>
        <dbReference type="Pfam" id="PF01764"/>
    </source>
</evidence>
<feature type="domain" description="Fungal lipase-type" evidence="1">
    <location>
        <begin position="86"/>
        <end position="205"/>
    </location>
</feature>
<evidence type="ECO:0000313" key="3">
    <source>
        <dbReference type="WBParaSite" id="ACAC_0000536601-mRNA-1"/>
    </source>
</evidence>
<dbReference type="Pfam" id="PF01764">
    <property type="entry name" value="Lipase_3"/>
    <property type="match status" value="1"/>
</dbReference>
<organism evidence="2 3">
    <name type="scientific">Angiostrongylus cantonensis</name>
    <name type="common">Rat lungworm</name>
    <dbReference type="NCBI Taxonomy" id="6313"/>
    <lineage>
        <taxon>Eukaryota</taxon>
        <taxon>Metazoa</taxon>
        <taxon>Ecdysozoa</taxon>
        <taxon>Nematoda</taxon>
        <taxon>Chromadorea</taxon>
        <taxon>Rhabditida</taxon>
        <taxon>Rhabditina</taxon>
        <taxon>Rhabditomorpha</taxon>
        <taxon>Strongyloidea</taxon>
        <taxon>Metastrongylidae</taxon>
        <taxon>Angiostrongylus</taxon>
    </lineage>
</organism>
<dbReference type="Proteomes" id="UP000035642">
    <property type="component" value="Unassembled WGS sequence"/>
</dbReference>
<proteinExistence type="predicted"/>
<dbReference type="Gene3D" id="3.40.50.1820">
    <property type="entry name" value="alpha/beta hydrolase"/>
    <property type="match status" value="1"/>
</dbReference>
<reference evidence="2" key="1">
    <citation type="submission" date="2012-09" db="EMBL/GenBank/DDBJ databases">
        <authorList>
            <person name="Martin A.A."/>
        </authorList>
    </citation>
    <scope>NUCLEOTIDE SEQUENCE</scope>
</reference>
<evidence type="ECO:0000313" key="2">
    <source>
        <dbReference type="Proteomes" id="UP000035642"/>
    </source>
</evidence>
<reference evidence="3" key="2">
    <citation type="submission" date="2017-02" db="UniProtKB">
        <authorList>
            <consortium name="WormBaseParasite"/>
        </authorList>
    </citation>
    <scope>IDENTIFICATION</scope>
</reference>
<dbReference type="WBParaSite" id="ACAC_0000536601-mRNA-1">
    <property type="protein sequence ID" value="ACAC_0000536601-mRNA-1"/>
    <property type="gene ID" value="ACAC_0000536601"/>
</dbReference>
<name>A0A0K0D5M1_ANGCA</name>
<dbReference type="InterPro" id="IPR002921">
    <property type="entry name" value="Fungal_lipase-type"/>
</dbReference>
<dbReference type="CDD" id="cd00519">
    <property type="entry name" value="Lipase_3"/>
    <property type="match status" value="1"/>
</dbReference>
<protein>
    <submittedName>
        <fullName evidence="3">Lipase_3 domain-containing protein</fullName>
    </submittedName>
</protein>
<dbReference type="PANTHER" id="PTHR45908">
    <property type="entry name" value="PROTEIN CBG11750-RELATED"/>
    <property type="match status" value="1"/>
</dbReference>
<dbReference type="SUPFAM" id="SSF53474">
    <property type="entry name" value="alpha/beta-Hydrolases"/>
    <property type="match status" value="1"/>
</dbReference>
<keyword evidence="2" id="KW-1185">Reference proteome</keyword>
<sequence>MIFLLWQFCYSTLAAPTPNATYSDVLARTKMLPLASAAYSKWPQDCLTNRFTNAVLKRRLDVECDPVKVDTCSGYSAVLNDDKAIVLGFRGTSGFLQLLEEADQSVLMRKSPWIAGGKVSKYFNTAFMDLWNAGIRDDFNALISQYPSYRIWITGHSLGGAVASLAASYIIAANLTSSGRVQLVTFGQPRTGDNDFAHAHDKQVGLRY</sequence>
<dbReference type="InterPro" id="IPR029058">
    <property type="entry name" value="AB_hydrolase_fold"/>
</dbReference>
<dbReference type="GO" id="GO:0006629">
    <property type="term" value="P:lipid metabolic process"/>
    <property type="evidence" value="ECO:0007669"/>
    <property type="project" value="InterPro"/>
</dbReference>
<accession>A0A0K0D5M1</accession>